<evidence type="ECO:0000313" key="2">
    <source>
        <dbReference type="Proteomes" id="UP000317332"/>
    </source>
</evidence>
<proteinExistence type="predicted"/>
<dbReference type="EMBL" id="VHIQ01000003">
    <property type="protein sequence ID" value="TPV34131.1"/>
    <property type="molecule type" value="Genomic_DNA"/>
</dbReference>
<sequence length="55" mass="6328">MFGLFKKQSPEEALQKEYKKLLKEAFELSKTNRSASDKKQAEAQAVLEKIEALKK</sequence>
<protein>
    <submittedName>
        <fullName evidence="1">Lacal_2735 family protein</fullName>
    </submittedName>
</protein>
<dbReference type="InterPro" id="IPR045493">
    <property type="entry name" value="DUF6435"/>
</dbReference>
<dbReference type="Proteomes" id="UP000317332">
    <property type="component" value="Unassembled WGS sequence"/>
</dbReference>
<keyword evidence="2" id="KW-1185">Reference proteome</keyword>
<reference evidence="1 2" key="1">
    <citation type="submission" date="2019-06" db="EMBL/GenBank/DDBJ databases">
        <title>Flavobacteriaceae Paucihalobacterium erythroidium CWB-1, complete genome.</title>
        <authorList>
            <person name="Wu S."/>
        </authorList>
    </citation>
    <scope>NUCLEOTIDE SEQUENCE [LARGE SCALE GENOMIC DNA]</scope>
    <source>
        <strain evidence="1 2">CWB-1</strain>
    </source>
</reference>
<dbReference type="AlphaFoldDB" id="A0A506PK05"/>
<evidence type="ECO:0000313" key="1">
    <source>
        <dbReference type="EMBL" id="TPV34131.1"/>
    </source>
</evidence>
<gene>
    <name evidence="1" type="ORF">FJ651_08220</name>
</gene>
<organism evidence="1 2">
    <name type="scientific">Paucihalobacter ruber</name>
    <dbReference type="NCBI Taxonomy" id="2567861"/>
    <lineage>
        <taxon>Bacteria</taxon>
        <taxon>Pseudomonadati</taxon>
        <taxon>Bacteroidota</taxon>
        <taxon>Flavobacteriia</taxon>
        <taxon>Flavobacteriales</taxon>
        <taxon>Flavobacteriaceae</taxon>
        <taxon>Paucihalobacter</taxon>
    </lineage>
</organism>
<accession>A0A506PK05</accession>
<dbReference type="OrthoDB" id="1123018at2"/>
<comment type="caution">
    <text evidence="1">The sequence shown here is derived from an EMBL/GenBank/DDBJ whole genome shotgun (WGS) entry which is preliminary data.</text>
</comment>
<dbReference type="NCBIfam" id="NF033487">
    <property type="entry name" value="Lacal_2735_fam"/>
    <property type="match status" value="1"/>
</dbReference>
<name>A0A506PK05_9FLAO</name>
<dbReference type="Pfam" id="PF20027">
    <property type="entry name" value="DUF6435"/>
    <property type="match status" value="1"/>
</dbReference>
<dbReference type="RefSeq" id="WP_140990028.1">
    <property type="nucleotide sequence ID" value="NZ_VHIQ01000003.1"/>
</dbReference>